<comment type="caution">
    <text evidence="2">The sequence shown here is derived from an EMBL/GenBank/DDBJ whole genome shotgun (WGS) entry which is preliminary data.</text>
</comment>
<organism evidence="2 3">
    <name type="scientific">Camellia sinensis</name>
    <name type="common">Tea plant</name>
    <name type="synonym">Thea sinensis</name>
    <dbReference type="NCBI Taxonomy" id="4442"/>
    <lineage>
        <taxon>Eukaryota</taxon>
        <taxon>Viridiplantae</taxon>
        <taxon>Streptophyta</taxon>
        <taxon>Embryophyta</taxon>
        <taxon>Tracheophyta</taxon>
        <taxon>Spermatophyta</taxon>
        <taxon>Magnoliopsida</taxon>
        <taxon>eudicotyledons</taxon>
        <taxon>Gunneridae</taxon>
        <taxon>Pentapetalae</taxon>
        <taxon>asterids</taxon>
        <taxon>Ericales</taxon>
        <taxon>Theaceae</taxon>
        <taxon>Camellia</taxon>
    </lineage>
</organism>
<reference evidence="3" key="1">
    <citation type="journal article" date="2020" name="Nat. Commun.">
        <title>Genome assembly of wild tea tree DASZ reveals pedigree and selection history of tea varieties.</title>
        <authorList>
            <person name="Zhang W."/>
            <person name="Zhang Y."/>
            <person name="Qiu H."/>
            <person name="Guo Y."/>
            <person name="Wan H."/>
            <person name="Zhang X."/>
            <person name="Scossa F."/>
            <person name="Alseekh S."/>
            <person name="Zhang Q."/>
            <person name="Wang P."/>
            <person name="Xu L."/>
            <person name="Schmidt M.H."/>
            <person name="Jia X."/>
            <person name="Li D."/>
            <person name="Zhu A."/>
            <person name="Guo F."/>
            <person name="Chen W."/>
            <person name="Ni D."/>
            <person name="Usadel B."/>
            <person name="Fernie A.R."/>
            <person name="Wen W."/>
        </authorList>
    </citation>
    <scope>NUCLEOTIDE SEQUENCE [LARGE SCALE GENOMIC DNA]</scope>
    <source>
        <strain evidence="3">cv. G240</strain>
    </source>
</reference>
<protein>
    <submittedName>
        <fullName evidence="2">Uncharacterized protein</fullName>
    </submittedName>
</protein>
<evidence type="ECO:0000313" key="2">
    <source>
        <dbReference type="EMBL" id="KAF5932352.1"/>
    </source>
</evidence>
<dbReference type="Proteomes" id="UP000593564">
    <property type="component" value="Unassembled WGS sequence"/>
</dbReference>
<dbReference type="EMBL" id="JACBKZ010000014">
    <property type="protein sequence ID" value="KAF5932352.1"/>
    <property type="molecule type" value="Genomic_DNA"/>
</dbReference>
<feature type="region of interest" description="Disordered" evidence="1">
    <location>
        <begin position="138"/>
        <end position="179"/>
    </location>
</feature>
<evidence type="ECO:0000313" key="3">
    <source>
        <dbReference type="Proteomes" id="UP000593564"/>
    </source>
</evidence>
<reference evidence="2 3" key="2">
    <citation type="submission" date="2020-07" db="EMBL/GenBank/DDBJ databases">
        <title>Genome assembly of wild tea tree DASZ reveals pedigree and selection history of tea varieties.</title>
        <authorList>
            <person name="Zhang W."/>
        </authorList>
    </citation>
    <scope>NUCLEOTIDE SEQUENCE [LARGE SCALE GENOMIC DNA]</scope>
    <source>
        <strain evidence="3">cv. G240</strain>
        <tissue evidence="2">Leaf</tissue>
    </source>
</reference>
<accession>A0A7J7FVJ2</accession>
<evidence type="ECO:0000256" key="1">
    <source>
        <dbReference type="SAM" id="MobiDB-lite"/>
    </source>
</evidence>
<dbReference type="AlphaFoldDB" id="A0A7J7FVJ2"/>
<keyword evidence="3" id="KW-1185">Reference proteome</keyword>
<sequence>MSISSSDIGISKESLGEERDRSMVIREGMEDSPVVSIVLATISHEKRDWSWMVERELVITGQPGLWEKCVEVSSEEVKKGPSFPDKVKEGSVEVGRRTTLSYHFSHYVLNVGHSDEVGSSSSSPSQASLRRVVTDPPGEGFSFDVAMPPETKSTSAEKENYSPNGSLSPDLMSHADDDMSDKLFSKGEHAFESKSAYTHSEDESGKSPSLLIPCGVSTLVIPRISLYFPMYYVVLGQKFIPRAYHMNQSGTTNGFSSDSVIRFNANRFSSETSSSSPCPCTFHSLPLLSGPISRCNVVMWNLKRKLMRRLASSGLYFFHKRTFLKFLVVITFTYDSNFETQMECSIKL</sequence>
<gene>
    <name evidence="2" type="ORF">HYC85_028523</name>
</gene>
<name>A0A7J7FVJ2_CAMSI</name>
<proteinExistence type="predicted"/>